<accession>A0A2S0HY43</accession>
<dbReference type="SMART" id="SM00014">
    <property type="entry name" value="acidPPc"/>
    <property type="match status" value="1"/>
</dbReference>
<dbReference type="RefSeq" id="WP_105216847.1">
    <property type="nucleotide sequence ID" value="NZ_CP027062.1"/>
</dbReference>
<feature type="domain" description="Phosphatidic acid phosphatase type 2/haloperoxidase" evidence="1">
    <location>
        <begin position="67"/>
        <end position="170"/>
    </location>
</feature>
<dbReference type="AlphaFoldDB" id="A0A2S0HY43"/>
<dbReference type="Proteomes" id="UP000238442">
    <property type="component" value="Chromosome"/>
</dbReference>
<dbReference type="KEGG" id="aue:C5O00_10715"/>
<dbReference type="InterPro" id="IPR000326">
    <property type="entry name" value="PAP2/HPO"/>
</dbReference>
<dbReference type="OrthoDB" id="9773582at2"/>
<dbReference type="Gene3D" id="1.20.144.10">
    <property type="entry name" value="Phosphatidic acid phosphatase type 2/haloperoxidase"/>
    <property type="match status" value="1"/>
</dbReference>
<dbReference type="Pfam" id="PF01569">
    <property type="entry name" value="PAP2"/>
    <property type="match status" value="1"/>
</dbReference>
<dbReference type="EMBL" id="CP027062">
    <property type="protein sequence ID" value="AVI51607.1"/>
    <property type="molecule type" value="Genomic_DNA"/>
</dbReference>
<gene>
    <name evidence="2" type="ORF">C5O00_10715</name>
</gene>
<reference evidence="2 3" key="1">
    <citation type="submission" date="2018-02" db="EMBL/GenBank/DDBJ databases">
        <title>Genomic analysis of the strain RR4-38 isolated from a seawater recirculating aquaculture system.</title>
        <authorList>
            <person name="Kim Y.-S."/>
            <person name="Jang Y.H."/>
            <person name="Kim K.-H."/>
        </authorList>
    </citation>
    <scope>NUCLEOTIDE SEQUENCE [LARGE SCALE GENOMIC DNA]</scope>
    <source>
        <strain evidence="2 3">RR4-38</strain>
    </source>
</reference>
<keyword evidence="3" id="KW-1185">Reference proteome</keyword>
<evidence type="ECO:0000313" key="2">
    <source>
        <dbReference type="EMBL" id="AVI51607.1"/>
    </source>
</evidence>
<dbReference type="SUPFAM" id="SSF48317">
    <property type="entry name" value="Acid phosphatase/Vanadium-dependent haloperoxidase"/>
    <property type="match status" value="1"/>
</dbReference>
<organism evidence="2 3">
    <name type="scientific">Pukyongia salina</name>
    <dbReference type="NCBI Taxonomy" id="2094025"/>
    <lineage>
        <taxon>Bacteria</taxon>
        <taxon>Pseudomonadati</taxon>
        <taxon>Bacteroidota</taxon>
        <taxon>Flavobacteriia</taxon>
        <taxon>Flavobacteriales</taxon>
        <taxon>Flavobacteriaceae</taxon>
        <taxon>Pukyongia</taxon>
    </lineage>
</organism>
<protein>
    <submittedName>
        <fullName evidence="2">PAP2 family protein</fullName>
    </submittedName>
</protein>
<name>A0A2S0HY43_9FLAO</name>
<dbReference type="CDD" id="cd03394">
    <property type="entry name" value="PAP2_like_5"/>
    <property type="match status" value="1"/>
</dbReference>
<dbReference type="InterPro" id="IPR036938">
    <property type="entry name" value="PAP2/HPO_sf"/>
</dbReference>
<evidence type="ECO:0000313" key="3">
    <source>
        <dbReference type="Proteomes" id="UP000238442"/>
    </source>
</evidence>
<sequence length="197" mass="21639">MTARFTTYIPVFVFLFFILNGAAQNPISPADGGHEQWEFVLEGSGDVLQIALPAGAAMLTLIKGDYQGTKQLAFSYGTTLALTYSLKYIIAKRRPEGREQYDAFPSGHTASAFSGASFIQRRYGWKYGWAAYVLAGVVGVSRMEGPDGYHDFWDVLAGATVGISSTYLFTNKYTDPPVDVSFASGNGNYILTLRYKF</sequence>
<proteinExistence type="predicted"/>
<evidence type="ECO:0000259" key="1">
    <source>
        <dbReference type="SMART" id="SM00014"/>
    </source>
</evidence>